<sequence>MTTTPTAREHLLVVRRRNPHMRYTISPESLRSLSAQGGDGVGPRGHGGERSAGERSGVGGHGEGHGGGLQRANSDTDLVTSESRSSLTASTYEFTMGRGQNLVINWDIKEEVDATDWIGLYHIDETCPANVWDSKNRGVNGTQRGQIIWMLEPGPYFMEPETKISFKYYHGVSGALRATTPCITVKNPGVPVRAEGQAEGQSVTENCRKLVSFTLSDIRALGLKKGMFFNPDPYLKMSIHPGKRSGFPTFTHHGQERRSAIISNTTNPVWPGEKYTFVALMTDVLEIEVKDKFSKSRPIIKRFLGQLTIPVQRLLERPNAEDQPLSYTLCRRLPTDHVSGQLQFRVDMTSGHDGLAILGGHTHRQVSLNDYLDAIEAPKGPGERPLGATSPKLRSSFPTDTRLSAMLHIDSDEDEEAGPPRDHPPPDRKPLLPLTNGVQAGAGEGVASSEQGLGKQGKDGTEAKRGEAEGAQGTEAGTEIGDGAGLEMGMGMEMGLELEMGLGMEMEMEMGLGMEMEMEMGLGIGMGLYPWLGLELQLQLRPGLELDPWLWLDL</sequence>
<dbReference type="InterPro" id="IPR032348">
    <property type="entry name" value="HECW_N"/>
</dbReference>
<feature type="compositionally biased region" description="Basic and acidic residues" evidence="1">
    <location>
        <begin position="456"/>
        <end position="468"/>
    </location>
</feature>
<dbReference type="AlphaFoldDB" id="A0AAN8MA51"/>
<feature type="compositionally biased region" description="Polar residues" evidence="1">
    <location>
        <begin position="26"/>
        <end position="35"/>
    </location>
</feature>
<dbReference type="CDD" id="cd08691">
    <property type="entry name" value="C2_NEDL1-like"/>
    <property type="match status" value="1"/>
</dbReference>
<keyword evidence="4" id="KW-1185">Reference proteome</keyword>
<reference evidence="3 4" key="1">
    <citation type="submission" date="2021-04" db="EMBL/GenBank/DDBJ databases">
        <authorList>
            <person name="De Guttry C."/>
            <person name="Zahm M."/>
            <person name="Klopp C."/>
            <person name="Cabau C."/>
            <person name="Louis A."/>
            <person name="Berthelot C."/>
            <person name="Parey E."/>
            <person name="Roest Crollius H."/>
            <person name="Montfort J."/>
            <person name="Robinson-Rechavi M."/>
            <person name="Bucao C."/>
            <person name="Bouchez O."/>
            <person name="Gislard M."/>
            <person name="Lluch J."/>
            <person name="Milhes M."/>
            <person name="Lampietro C."/>
            <person name="Lopez Roques C."/>
            <person name="Donnadieu C."/>
            <person name="Braasch I."/>
            <person name="Desvignes T."/>
            <person name="Postlethwait J."/>
            <person name="Bobe J."/>
            <person name="Wedekind C."/>
            <person name="Guiguen Y."/>
        </authorList>
    </citation>
    <scope>NUCLEOTIDE SEQUENCE [LARGE SCALE GENOMIC DNA]</scope>
    <source>
        <strain evidence="3">Cs_M1</strain>
        <tissue evidence="3">Blood</tissue>
    </source>
</reference>
<dbReference type="Pfam" id="PF00168">
    <property type="entry name" value="C2"/>
    <property type="match status" value="1"/>
</dbReference>
<dbReference type="PROSITE" id="PS50004">
    <property type="entry name" value="C2"/>
    <property type="match status" value="1"/>
</dbReference>
<dbReference type="SMART" id="SM00239">
    <property type="entry name" value="C2"/>
    <property type="match status" value="1"/>
</dbReference>
<feature type="region of interest" description="Disordered" evidence="1">
    <location>
        <begin position="375"/>
        <end position="398"/>
    </location>
</feature>
<feature type="compositionally biased region" description="Polar residues" evidence="1">
    <location>
        <begin position="71"/>
        <end position="84"/>
    </location>
</feature>
<gene>
    <name evidence="3" type="ORF">J4Q44_G00050310</name>
</gene>
<dbReference type="Proteomes" id="UP001356427">
    <property type="component" value="Unassembled WGS sequence"/>
</dbReference>
<dbReference type="Gene3D" id="2.60.40.2840">
    <property type="match status" value="1"/>
</dbReference>
<comment type="caution">
    <text evidence="3">The sequence shown here is derived from an EMBL/GenBank/DDBJ whole genome shotgun (WGS) entry which is preliminary data.</text>
</comment>
<organism evidence="3 4">
    <name type="scientific">Coregonus suidteri</name>
    <dbReference type="NCBI Taxonomy" id="861788"/>
    <lineage>
        <taxon>Eukaryota</taxon>
        <taxon>Metazoa</taxon>
        <taxon>Chordata</taxon>
        <taxon>Craniata</taxon>
        <taxon>Vertebrata</taxon>
        <taxon>Euteleostomi</taxon>
        <taxon>Actinopterygii</taxon>
        <taxon>Neopterygii</taxon>
        <taxon>Teleostei</taxon>
        <taxon>Protacanthopterygii</taxon>
        <taxon>Salmoniformes</taxon>
        <taxon>Salmonidae</taxon>
        <taxon>Coregoninae</taxon>
        <taxon>Coregonus</taxon>
    </lineage>
</organism>
<feature type="region of interest" description="Disordered" evidence="1">
    <location>
        <begin position="1"/>
        <end position="84"/>
    </location>
</feature>
<accession>A0AAN8MA51</accession>
<proteinExistence type="predicted"/>
<name>A0AAN8MA51_9TELE</name>
<dbReference type="Pfam" id="PF16562">
    <property type="entry name" value="HECW_N"/>
    <property type="match status" value="1"/>
</dbReference>
<dbReference type="SUPFAM" id="SSF49562">
    <property type="entry name" value="C2 domain (Calcium/lipid-binding domain, CaLB)"/>
    <property type="match status" value="1"/>
</dbReference>
<dbReference type="InterPro" id="IPR000008">
    <property type="entry name" value="C2_dom"/>
</dbReference>
<feature type="region of interest" description="Disordered" evidence="1">
    <location>
        <begin position="412"/>
        <end position="487"/>
    </location>
</feature>
<feature type="compositionally biased region" description="Gly residues" evidence="1">
    <location>
        <begin position="56"/>
        <end position="69"/>
    </location>
</feature>
<dbReference type="EMBL" id="JAGTTL010000003">
    <property type="protein sequence ID" value="KAK6325689.1"/>
    <property type="molecule type" value="Genomic_DNA"/>
</dbReference>
<dbReference type="FunFam" id="2.60.40.2840:FF:000001">
    <property type="entry name" value="E3 ubiquitin-protein ligase HECW2 isoform X1"/>
    <property type="match status" value="1"/>
</dbReference>
<evidence type="ECO:0000313" key="3">
    <source>
        <dbReference type="EMBL" id="KAK6325689.1"/>
    </source>
</evidence>
<feature type="compositionally biased region" description="Low complexity" evidence="1">
    <location>
        <begin position="469"/>
        <end position="479"/>
    </location>
</feature>
<dbReference type="Gene3D" id="2.60.40.150">
    <property type="entry name" value="C2 domain"/>
    <property type="match status" value="1"/>
</dbReference>
<feature type="compositionally biased region" description="Basic and acidic residues" evidence="1">
    <location>
        <begin position="418"/>
        <end position="430"/>
    </location>
</feature>
<dbReference type="InterPro" id="IPR037795">
    <property type="entry name" value="C2_HECW"/>
</dbReference>
<protein>
    <recommendedName>
        <fullName evidence="2">C2 domain-containing protein</fullName>
    </recommendedName>
</protein>
<evidence type="ECO:0000313" key="4">
    <source>
        <dbReference type="Proteomes" id="UP001356427"/>
    </source>
</evidence>
<feature type="domain" description="C2" evidence="2">
    <location>
        <begin position="192"/>
        <end position="325"/>
    </location>
</feature>
<evidence type="ECO:0000256" key="1">
    <source>
        <dbReference type="SAM" id="MobiDB-lite"/>
    </source>
</evidence>
<dbReference type="InterPro" id="IPR035892">
    <property type="entry name" value="C2_domain_sf"/>
</dbReference>
<evidence type="ECO:0000259" key="2">
    <source>
        <dbReference type="PROSITE" id="PS50004"/>
    </source>
</evidence>